<dbReference type="NCBIfam" id="TIGR00236">
    <property type="entry name" value="wecB"/>
    <property type="match status" value="1"/>
</dbReference>
<dbReference type="EC" id="5.1.3.14" evidence="4"/>
<dbReference type="SUPFAM" id="SSF53756">
    <property type="entry name" value="UDP-Glycosyltransferase/glycogen phosphorylase"/>
    <property type="match status" value="1"/>
</dbReference>
<dbReference type="Gene3D" id="3.40.50.2000">
    <property type="entry name" value="Glycogen Phosphorylase B"/>
    <property type="match status" value="2"/>
</dbReference>
<organism evidence="6 7">
    <name type="scientific">Ralstonia insidiosa</name>
    <dbReference type="NCBI Taxonomy" id="190721"/>
    <lineage>
        <taxon>Bacteria</taxon>
        <taxon>Pseudomonadati</taxon>
        <taxon>Pseudomonadota</taxon>
        <taxon>Betaproteobacteria</taxon>
        <taxon>Burkholderiales</taxon>
        <taxon>Burkholderiaceae</taxon>
        <taxon>Ralstonia</taxon>
    </lineage>
</organism>
<dbReference type="OrthoDB" id="9803238at2"/>
<proteinExistence type="inferred from homology"/>
<dbReference type="STRING" id="190721.ACS15_4150"/>
<evidence type="ECO:0000256" key="1">
    <source>
        <dbReference type="ARBA" id="ARBA00023235"/>
    </source>
</evidence>
<keyword evidence="7" id="KW-1185">Reference proteome</keyword>
<gene>
    <name evidence="6" type="ORF">A9Y76_19565</name>
</gene>
<accession>A0A192A3A5</accession>
<evidence type="ECO:0000313" key="6">
    <source>
        <dbReference type="EMBL" id="ANJ74772.1"/>
    </source>
</evidence>
<keyword evidence="1 5" id="KW-0413">Isomerase</keyword>
<dbReference type="InterPro" id="IPR003331">
    <property type="entry name" value="UDP_GlcNAc_Epimerase_2_dom"/>
</dbReference>
<name>A0A192A3A5_9RALS</name>
<dbReference type="Proteomes" id="UP000078572">
    <property type="component" value="Chromosome 2"/>
</dbReference>
<comment type="similarity">
    <text evidence="3 5">Belongs to the UDP-N-acetylglucosamine 2-epimerase family.</text>
</comment>
<evidence type="ECO:0000256" key="3">
    <source>
        <dbReference type="ARBA" id="ARBA00038209"/>
    </source>
</evidence>
<reference evidence="7" key="1">
    <citation type="submission" date="2016-06" db="EMBL/GenBank/DDBJ databases">
        <authorList>
            <person name="Xu Y."/>
            <person name="Nagy A."/>
            <person name="Yan X."/>
            <person name="Kim S.W."/>
            <person name="Haley B."/>
            <person name="Liu N.T."/>
            <person name="Nou X."/>
        </authorList>
    </citation>
    <scope>NUCLEOTIDE SEQUENCE [LARGE SCALE GENOMIC DNA]</scope>
    <source>
        <strain evidence="7">ATCC 49129</strain>
    </source>
</reference>
<evidence type="ECO:0000256" key="2">
    <source>
        <dbReference type="ARBA" id="ARBA00036080"/>
    </source>
</evidence>
<evidence type="ECO:0000313" key="7">
    <source>
        <dbReference type="Proteomes" id="UP000078572"/>
    </source>
</evidence>
<evidence type="ECO:0000256" key="4">
    <source>
        <dbReference type="ARBA" id="ARBA00038858"/>
    </source>
</evidence>
<dbReference type="PANTHER" id="PTHR43174">
    <property type="entry name" value="UDP-N-ACETYLGLUCOSAMINE 2-EPIMERASE"/>
    <property type="match status" value="1"/>
</dbReference>
<comment type="catalytic activity">
    <reaction evidence="2">
        <text>UDP-N-acetyl-alpha-D-glucosamine = UDP-N-acetyl-alpha-D-mannosamine</text>
        <dbReference type="Rhea" id="RHEA:17213"/>
        <dbReference type="ChEBI" id="CHEBI:57705"/>
        <dbReference type="ChEBI" id="CHEBI:68623"/>
        <dbReference type="EC" id="5.1.3.14"/>
    </reaction>
</comment>
<dbReference type="PANTHER" id="PTHR43174:SF2">
    <property type="entry name" value="UDP-N-ACETYLGLUCOSAMINE 2-EPIMERASE"/>
    <property type="match status" value="1"/>
</dbReference>
<dbReference type="GO" id="GO:0008761">
    <property type="term" value="F:UDP-N-acetylglucosamine 2-epimerase activity"/>
    <property type="evidence" value="ECO:0007669"/>
    <property type="project" value="UniProtKB-EC"/>
</dbReference>
<protein>
    <recommendedName>
        <fullName evidence="4">UDP-N-acetylglucosamine 2-epimerase (non-hydrolyzing)</fullName>
        <ecNumber evidence="4">5.1.3.14</ecNumber>
    </recommendedName>
</protein>
<dbReference type="GeneID" id="61528232"/>
<dbReference type="AlphaFoldDB" id="A0A192A3A5"/>
<dbReference type="InterPro" id="IPR029767">
    <property type="entry name" value="WecB-like"/>
</dbReference>
<sequence length="397" mass="42777">MPTKILSIFGTRPEAIKMAPVVKQLELTPGVESIVCVTGQHRTMLSQVLDLFGVRPHHDLALMTGNQTLNGLASRLIASIDEVLAIEKPDRVLVHGDTTTACAAALAAFHRQIPIGHVEAGLRTGNLAQPWPEEMNRRVIDVMSDLMFAPTESSRINLLAESLGGRIIVTGNTVIDALYLSAARIDTDAALRVQLDQTLAFLDPQQPVVLVTGHRRENFGAGFAEIIAALGDLARSNVAQIVYPVHLNPNVSGPVRQALSSEPNVHLIEPLDYLTFVRLMQRSAVILTDSGGIQEEAPALGKPVLVMRDVTERPEAIAAGTVRLVGTQRETIVRETRTVLEYLAIGETFAGRSNPYGDGQASARIVAALMGQPFNEFNPDGPGRTSVGAAVREPLLR</sequence>
<dbReference type="EMBL" id="CP016023">
    <property type="protein sequence ID" value="ANJ74772.1"/>
    <property type="molecule type" value="Genomic_DNA"/>
</dbReference>
<dbReference type="RefSeq" id="WP_064806890.1">
    <property type="nucleotide sequence ID" value="NZ_CP016023.1"/>
</dbReference>
<evidence type="ECO:0000256" key="5">
    <source>
        <dbReference type="RuleBase" id="RU003513"/>
    </source>
</evidence>
<dbReference type="Pfam" id="PF02350">
    <property type="entry name" value="Epimerase_2"/>
    <property type="match status" value="1"/>
</dbReference>
<dbReference type="CDD" id="cd03786">
    <property type="entry name" value="GTB_UDP-GlcNAc_2-Epimerase"/>
    <property type="match status" value="1"/>
</dbReference>